<organism evidence="1">
    <name type="scientific">freshwater metagenome</name>
    <dbReference type="NCBI Taxonomy" id="449393"/>
    <lineage>
        <taxon>unclassified sequences</taxon>
        <taxon>metagenomes</taxon>
        <taxon>ecological metagenomes</taxon>
    </lineage>
</organism>
<sequence>MRQTILHIGLEKTGTTSIQFLLRQNREQLLNSSILVSNGSASGNNFHLAVASYAKFRADGLTRQLSIGSEAELLKFRQATIQSLAAEIKSTAPEKVILSSEHFQSRLLGTEDISLLKSLLEEAGCEKIKVLLYLRDPLKIVMSHHGMAIKKGIHVTADFYRPEHRRISHIIDHKKTLSNWAAVFGEDSMDVRLYPEGQSGDVLIADFLGAAGVSPDQLDLSKQELRNVNLNALALDALNRVNAKSDRVRLLAEDRWLFNRLEKEFAGRGLAPTAEVVELFAEHFAADHRHVAKRWFDSKTPLFASSYRPEEKSSGEDQERLAEAIDKLIAKAMLRRRLLALPRKLGLLGKR</sequence>
<dbReference type="EMBL" id="CAEZXK010000017">
    <property type="protein sequence ID" value="CAB4688053.1"/>
    <property type="molecule type" value="Genomic_DNA"/>
</dbReference>
<protein>
    <submittedName>
        <fullName evidence="1">Unannotated protein</fullName>
    </submittedName>
</protein>
<name>A0A6J6NUW6_9ZZZZ</name>
<dbReference type="AlphaFoldDB" id="A0A6J6NUW6"/>
<dbReference type="InterPro" id="IPR027417">
    <property type="entry name" value="P-loop_NTPase"/>
</dbReference>
<gene>
    <name evidence="1" type="ORF">UFOPK2370_00766</name>
</gene>
<evidence type="ECO:0000313" key="1">
    <source>
        <dbReference type="EMBL" id="CAB4688053.1"/>
    </source>
</evidence>
<dbReference type="SUPFAM" id="SSF52540">
    <property type="entry name" value="P-loop containing nucleoside triphosphate hydrolases"/>
    <property type="match status" value="1"/>
</dbReference>
<dbReference type="Gene3D" id="3.40.50.300">
    <property type="entry name" value="P-loop containing nucleotide triphosphate hydrolases"/>
    <property type="match status" value="1"/>
</dbReference>
<accession>A0A6J6NUW6</accession>
<reference evidence="1" key="1">
    <citation type="submission" date="2020-05" db="EMBL/GenBank/DDBJ databases">
        <authorList>
            <person name="Chiriac C."/>
            <person name="Salcher M."/>
            <person name="Ghai R."/>
            <person name="Kavagutti S V."/>
        </authorList>
    </citation>
    <scope>NUCLEOTIDE SEQUENCE</scope>
</reference>
<proteinExistence type="predicted"/>